<protein>
    <submittedName>
        <fullName evidence="8">ABC transporter permease protein YxdM</fullName>
    </submittedName>
</protein>
<evidence type="ECO:0000313" key="8">
    <source>
        <dbReference type="EMBL" id="QBE98560.1"/>
    </source>
</evidence>
<feature type="transmembrane region" description="Helical" evidence="6">
    <location>
        <begin position="601"/>
        <end position="621"/>
    </location>
</feature>
<accession>A0A4P6M488</accession>
<evidence type="ECO:0000259" key="7">
    <source>
        <dbReference type="Pfam" id="PF02687"/>
    </source>
</evidence>
<dbReference type="EMBL" id="CP035945">
    <property type="protein sequence ID" value="QBE98560.1"/>
    <property type="molecule type" value="Genomic_DNA"/>
</dbReference>
<proteinExistence type="inferred from homology"/>
<gene>
    <name evidence="8" type="primary">yxdM_1</name>
    <name evidence="8" type="ORF">PMF13cell1_04126</name>
</gene>
<keyword evidence="2 6" id="KW-1003">Cell membrane</keyword>
<dbReference type="InterPro" id="IPR052536">
    <property type="entry name" value="ABC-4_Integral_Memb_Prot"/>
</dbReference>
<feature type="transmembrane region" description="Helical" evidence="6">
    <location>
        <begin position="21"/>
        <end position="41"/>
    </location>
</feature>
<feature type="domain" description="ABC3 transporter permease C-terminal" evidence="7">
    <location>
        <begin position="62"/>
        <end position="170"/>
    </location>
</feature>
<reference evidence="8 9" key="1">
    <citation type="submission" date="2019-01" db="EMBL/GenBank/DDBJ databases">
        <title>PMF-metabolizing Aryl O-demethylase.</title>
        <authorList>
            <person name="Kim M."/>
        </authorList>
    </citation>
    <scope>NUCLEOTIDE SEQUENCE [LARGE SCALE GENOMIC DNA]</scope>
    <source>
        <strain evidence="8 9">PMF1</strain>
    </source>
</reference>
<feature type="transmembrane region" description="Helical" evidence="6">
    <location>
        <begin position="572"/>
        <end position="589"/>
    </location>
</feature>
<keyword evidence="6" id="KW-0813">Transport</keyword>
<dbReference type="RefSeq" id="WP_130181949.1">
    <property type="nucleotide sequence ID" value="NZ_CP035945.1"/>
</dbReference>
<evidence type="ECO:0000256" key="4">
    <source>
        <dbReference type="ARBA" id="ARBA00022989"/>
    </source>
</evidence>
<evidence type="ECO:0000256" key="2">
    <source>
        <dbReference type="ARBA" id="ARBA00022475"/>
    </source>
</evidence>
<keyword evidence="5 6" id="KW-0472">Membrane</keyword>
<dbReference type="Pfam" id="PF02687">
    <property type="entry name" value="FtsX"/>
    <property type="match status" value="1"/>
</dbReference>
<evidence type="ECO:0000256" key="1">
    <source>
        <dbReference type="ARBA" id="ARBA00004651"/>
    </source>
</evidence>
<feature type="transmembrane region" description="Helical" evidence="6">
    <location>
        <begin position="514"/>
        <end position="536"/>
    </location>
</feature>
<dbReference type="AlphaFoldDB" id="A0A4P6M488"/>
<keyword evidence="3 6" id="KW-0812">Transmembrane</keyword>
<dbReference type="InterPro" id="IPR027022">
    <property type="entry name" value="ABC_permease_BceB-typ"/>
</dbReference>
<dbReference type="PANTHER" id="PTHR46795:SF3">
    <property type="entry name" value="ABC TRANSPORTER PERMEASE"/>
    <property type="match status" value="1"/>
</dbReference>
<evidence type="ECO:0000256" key="6">
    <source>
        <dbReference type="PIRNR" id="PIRNR018968"/>
    </source>
</evidence>
<feature type="transmembrane region" description="Helical" evidence="6">
    <location>
        <begin position="230"/>
        <end position="255"/>
    </location>
</feature>
<sequence length="633" mass="72147">MSLIRLTVSNFRRNLRNYMSLVLALAFSVFIFFNFQCVLYSDSMDVLNNYNKDYIDLIVRALSVVFGVFLFFFIWYATNVFLNQRKKEIGIYIFMGLDNKRIGKMYALEALFSGLFSLTMGLGAGVVFSKLFQMLLLRISEISVDIKFSFSLKPILVTAAVFMMIYGLMVVKGYVSLVRSSVLDMLSGARQKEMKIEPALLTAVKVILGVGVLGAGYYCAVKTGDIDSLTYALAAVILVIVGTYFLYGGLIPWLVRKLTENKTYLYQKQRNLWVNNLAFRLKQNYRTYAIVTVLMICSVTVLGTSMALKQRYERSEHFRTTYTCQVVAKKEVDPDEIQKGIEEQNQVKYRSSIPILALDPEKIRSKYVSANYGITSESAIKSAAEEAGLTYGYTKLRDDECIHLTHIMLLSFMPEKNENVMIGDQEFKQIAESNVPYLGDLQNGLSVYVVSDAQYENLRSLGAVMYLYNFKFEDPDNLDASAPFLKSLAEKDKDSYVGVNMIRSEDKEGAWVRVMYSLCVFMFATLILACGSIIFIKLNNEAAEDMERYRILQKLGIQRNTLCRSMKNEIRFTYYCPFVLMVLTSYFSIHAVGTVMKENLIRINLLSAAAILVLFSMIYLISVRTFRKKVLDE</sequence>
<evidence type="ECO:0000313" key="9">
    <source>
        <dbReference type="Proteomes" id="UP000289794"/>
    </source>
</evidence>
<dbReference type="GO" id="GO:0055085">
    <property type="term" value="P:transmembrane transport"/>
    <property type="evidence" value="ECO:0007669"/>
    <property type="project" value="UniProtKB-UniRule"/>
</dbReference>
<feature type="transmembrane region" description="Helical" evidence="6">
    <location>
        <begin position="155"/>
        <end position="178"/>
    </location>
</feature>
<dbReference type="KEGG" id="bpro:PMF13cell1_04126"/>
<feature type="transmembrane region" description="Helical" evidence="6">
    <location>
        <begin position="110"/>
        <end position="135"/>
    </location>
</feature>
<dbReference type="PANTHER" id="PTHR46795">
    <property type="entry name" value="ABC TRANSPORTER PERMEASE-RELATED-RELATED"/>
    <property type="match status" value="1"/>
</dbReference>
<evidence type="ECO:0000256" key="5">
    <source>
        <dbReference type="ARBA" id="ARBA00023136"/>
    </source>
</evidence>
<dbReference type="GO" id="GO:0005886">
    <property type="term" value="C:plasma membrane"/>
    <property type="evidence" value="ECO:0007669"/>
    <property type="project" value="UniProtKB-SubCell"/>
</dbReference>
<evidence type="ECO:0000256" key="3">
    <source>
        <dbReference type="ARBA" id="ARBA00022692"/>
    </source>
</evidence>
<feature type="transmembrane region" description="Helical" evidence="6">
    <location>
        <begin position="288"/>
        <end position="308"/>
    </location>
</feature>
<comment type="similarity">
    <text evidence="6">Belongs to the ABC-4 integral membrane protein family.</text>
</comment>
<organism evidence="8 9">
    <name type="scientific">Blautia producta</name>
    <dbReference type="NCBI Taxonomy" id="33035"/>
    <lineage>
        <taxon>Bacteria</taxon>
        <taxon>Bacillati</taxon>
        <taxon>Bacillota</taxon>
        <taxon>Clostridia</taxon>
        <taxon>Lachnospirales</taxon>
        <taxon>Lachnospiraceae</taxon>
        <taxon>Blautia</taxon>
    </lineage>
</organism>
<name>A0A4P6M488_9FIRM</name>
<dbReference type="PIRSF" id="PIRSF018968">
    <property type="entry name" value="ABC_permease_BceB"/>
    <property type="match status" value="1"/>
</dbReference>
<feature type="transmembrane region" description="Helical" evidence="6">
    <location>
        <begin position="61"/>
        <end position="82"/>
    </location>
</feature>
<comment type="subcellular location">
    <subcellularLocation>
        <location evidence="1 6">Cell membrane</location>
        <topology evidence="1 6">Multi-pass membrane protein</topology>
    </subcellularLocation>
</comment>
<feature type="transmembrane region" description="Helical" evidence="6">
    <location>
        <begin position="199"/>
        <end position="218"/>
    </location>
</feature>
<dbReference type="InterPro" id="IPR003838">
    <property type="entry name" value="ABC3_permease_C"/>
</dbReference>
<keyword evidence="4 6" id="KW-1133">Transmembrane helix</keyword>
<dbReference type="Proteomes" id="UP000289794">
    <property type="component" value="Chromosome"/>
</dbReference>